<dbReference type="SUPFAM" id="SSF52540">
    <property type="entry name" value="P-loop containing nucleoside triphosphate hydrolases"/>
    <property type="match status" value="1"/>
</dbReference>
<comment type="caution">
    <text evidence="8">The sequence shown here is derived from an EMBL/GenBank/DDBJ whole genome shotgun (WGS) entry which is preliminary data.</text>
</comment>
<evidence type="ECO:0000256" key="2">
    <source>
        <dbReference type="ARBA" id="ARBA00022741"/>
    </source>
</evidence>
<accession>A0ABP0I851</accession>
<gene>
    <name evidence="8" type="ORF">CCMP2556_LOCUS4926</name>
</gene>
<dbReference type="InterPro" id="IPR030378">
    <property type="entry name" value="G_CP_dom"/>
</dbReference>
<feature type="compositionally biased region" description="Basic residues" evidence="6">
    <location>
        <begin position="541"/>
        <end position="550"/>
    </location>
</feature>
<dbReference type="Proteomes" id="UP001642484">
    <property type="component" value="Unassembled WGS sequence"/>
</dbReference>
<sequence length="579" mass="65096">MYNKKPDRQRMKEQSLKPVRIQPDRRWFGNTRVIAQEKMQAFRETIAKGVEDPFSVVLKSSKLPMSLLRDTESKASRMDLLSVSPYQEVFSKKRQQKRAKIAASDLEGFLEAAEKKAEGYVGDKSSLVDAFGVEKSEDPAGHAGEEIFNKGTSRRIWGELYKVVDASDVLVFVLDARDPMGTRCVQLERELRRRQKHVVLLVNKVDLVPTWVTRRWISELMKEFPTLAFHASITNPFGKNSLLNLLRQFANLLKDKKHVTVGMVGYPNVGKSSVINTLKRKKVCKAAPVPGETKVWQYIALTRKLYLLDCPGIVPPSASDFDADCAKVLKGVVRAERLKTPSDYIHEVLLRVKKPYLLQRYRLPADTTWNDSEEFLTILGKKMGKLVKGGDADIDTAARIVLYDWQRGRIPYFTAPPEIQEEKETPEKDARLAEGASEAAAEGEDLSIPSAAQSLNGLSEIPCVHVFDEEDRRGEATPAPDKEKHKLHMRGSISHYIETSEISVVSKTPTMFLQIVVMFEASSSTPSQSFAVNDEEQEAPKKKRRRKTRGNGRPSTRSDGVAPEPGTLDWKAVVAEFGI</sequence>
<evidence type="ECO:0000313" key="9">
    <source>
        <dbReference type="Proteomes" id="UP001642484"/>
    </source>
</evidence>
<reference evidence="8 9" key="1">
    <citation type="submission" date="2024-02" db="EMBL/GenBank/DDBJ databases">
        <authorList>
            <person name="Chen Y."/>
            <person name="Shah S."/>
            <person name="Dougan E. K."/>
            <person name="Thang M."/>
            <person name="Chan C."/>
        </authorList>
    </citation>
    <scope>NUCLEOTIDE SEQUENCE [LARGE SCALE GENOMIC DNA]</scope>
</reference>
<comment type="similarity">
    <text evidence="5">Belongs to the TRAFAC class YlqF/YawG GTPase family. NOG2 subfamily.</text>
</comment>
<evidence type="ECO:0000313" key="8">
    <source>
        <dbReference type="EMBL" id="CAK8997623.1"/>
    </source>
</evidence>
<evidence type="ECO:0000256" key="3">
    <source>
        <dbReference type="ARBA" id="ARBA00023134"/>
    </source>
</evidence>
<dbReference type="CDD" id="cd01858">
    <property type="entry name" value="NGP_1"/>
    <property type="match status" value="1"/>
</dbReference>
<protein>
    <recommendedName>
        <fullName evidence="5">Nucleolar GTP-binding protein 2</fullName>
    </recommendedName>
</protein>
<dbReference type="Pfam" id="PF01926">
    <property type="entry name" value="MMR_HSR1"/>
    <property type="match status" value="1"/>
</dbReference>
<dbReference type="InterPro" id="IPR023179">
    <property type="entry name" value="GTP-bd_ortho_bundle_sf"/>
</dbReference>
<dbReference type="InterPro" id="IPR024929">
    <property type="entry name" value="GNL2_CP_dom"/>
</dbReference>
<comment type="subcellular location">
    <subcellularLocation>
        <location evidence="1 5">Nucleus</location>
        <location evidence="1 5">Nucleolus</location>
    </subcellularLocation>
</comment>
<comment type="function">
    <text evidence="5">GTPase that associates with pre-60S ribosomal subunits in the nucleolus and is required for their nuclear export and maturation.</text>
</comment>
<dbReference type="PROSITE" id="PS51721">
    <property type="entry name" value="G_CP"/>
    <property type="match status" value="1"/>
</dbReference>
<dbReference type="PANTHER" id="PTHR11089">
    <property type="entry name" value="GTP-BINDING PROTEIN-RELATED"/>
    <property type="match status" value="1"/>
</dbReference>
<keyword evidence="9" id="KW-1185">Reference proteome</keyword>
<name>A0ABP0I851_9DINO</name>
<dbReference type="InterPro" id="IPR012971">
    <property type="entry name" value="NOG2_N_dom"/>
</dbReference>
<feature type="compositionally biased region" description="Basic and acidic residues" evidence="6">
    <location>
        <begin position="420"/>
        <end position="432"/>
    </location>
</feature>
<dbReference type="EMBL" id="CAXAMN010002080">
    <property type="protein sequence ID" value="CAK8997623.1"/>
    <property type="molecule type" value="Genomic_DNA"/>
</dbReference>
<feature type="region of interest" description="Disordered" evidence="6">
    <location>
        <begin position="524"/>
        <end position="567"/>
    </location>
</feature>
<dbReference type="PRINTS" id="PR00326">
    <property type="entry name" value="GTP1OBG"/>
</dbReference>
<evidence type="ECO:0000256" key="6">
    <source>
        <dbReference type="SAM" id="MobiDB-lite"/>
    </source>
</evidence>
<dbReference type="Gene3D" id="3.40.50.300">
    <property type="entry name" value="P-loop containing nucleotide triphosphate hydrolases"/>
    <property type="match status" value="1"/>
</dbReference>
<dbReference type="InterPro" id="IPR050755">
    <property type="entry name" value="TRAFAC_YlqF/YawG_RiboMat"/>
</dbReference>
<feature type="domain" description="CP-type G" evidence="7">
    <location>
        <begin position="157"/>
        <end position="316"/>
    </location>
</feature>
<evidence type="ECO:0000256" key="1">
    <source>
        <dbReference type="ARBA" id="ARBA00004604"/>
    </source>
</evidence>
<evidence type="ECO:0000259" key="7">
    <source>
        <dbReference type="PROSITE" id="PS51721"/>
    </source>
</evidence>
<dbReference type="InterPro" id="IPR027417">
    <property type="entry name" value="P-loop_NTPase"/>
</dbReference>
<dbReference type="Gene3D" id="1.10.1580.10">
    <property type="match status" value="1"/>
</dbReference>
<organism evidence="8 9">
    <name type="scientific">Durusdinium trenchii</name>
    <dbReference type="NCBI Taxonomy" id="1381693"/>
    <lineage>
        <taxon>Eukaryota</taxon>
        <taxon>Sar</taxon>
        <taxon>Alveolata</taxon>
        <taxon>Dinophyceae</taxon>
        <taxon>Suessiales</taxon>
        <taxon>Symbiodiniaceae</taxon>
        <taxon>Durusdinium</taxon>
    </lineage>
</organism>
<evidence type="ECO:0000256" key="5">
    <source>
        <dbReference type="RuleBase" id="RU364023"/>
    </source>
</evidence>
<proteinExistence type="inferred from homology"/>
<dbReference type="PANTHER" id="PTHR11089:SF9">
    <property type="entry name" value="NUCLEOLAR GTP-BINDING PROTEIN 2"/>
    <property type="match status" value="1"/>
</dbReference>
<evidence type="ECO:0000256" key="4">
    <source>
        <dbReference type="ARBA" id="ARBA00023242"/>
    </source>
</evidence>
<keyword evidence="2 5" id="KW-0547">Nucleotide-binding</keyword>
<keyword evidence="4 5" id="KW-0539">Nucleus</keyword>
<feature type="region of interest" description="Disordered" evidence="6">
    <location>
        <begin position="417"/>
        <end position="445"/>
    </location>
</feature>
<dbReference type="Pfam" id="PF08153">
    <property type="entry name" value="NGP1NT"/>
    <property type="match status" value="1"/>
</dbReference>
<keyword evidence="3 5" id="KW-0342">GTP-binding</keyword>
<dbReference type="InterPro" id="IPR006073">
    <property type="entry name" value="GTP-bd"/>
</dbReference>